<dbReference type="EMBL" id="HBGN01022843">
    <property type="protein sequence ID" value="CAD9337040.1"/>
    <property type="molecule type" value="Transcribed_RNA"/>
</dbReference>
<feature type="domain" description="Fatty acid desaturase" evidence="13">
    <location>
        <begin position="79"/>
        <end position="381"/>
    </location>
</feature>
<evidence type="ECO:0000313" key="14">
    <source>
        <dbReference type="EMBL" id="CAD9337040.1"/>
    </source>
</evidence>
<keyword evidence="4" id="KW-0349">Heme</keyword>
<evidence type="ECO:0000256" key="6">
    <source>
        <dbReference type="ARBA" id="ARBA00022723"/>
    </source>
</evidence>
<keyword evidence="7 12" id="KW-1133">Transmembrane helix</keyword>
<keyword evidence="6" id="KW-0479">Metal-binding</keyword>
<evidence type="ECO:0000256" key="7">
    <source>
        <dbReference type="ARBA" id="ARBA00022989"/>
    </source>
</evidence>
<gene>
    <name evidence="14" type="ORF">DBRI1063_LOCUS14580</name>
</gene>
<evidence type="ECO:0000256" key="1">
    <source>
        <dbReference type="ARBA" id="ARBA00004141"/>
    </source>
</evidence>
<feature type="transmembrane region" description="Helical" evidence="12">
    <location>
        <begin position="241"/>
        <end position="264"/>
    </location>
</feature>
<proteinExistence type="inferred from homology"/>
<keyword evidence="9" id="KW-0408">Iron</keyword>
<comment type="subcellular location">
    <subcellularLocation>
        <location evidence="1">Membrane</location>
        <topology evidence="1">Multi-pass membrane protein</topology>
    </subcellularLocation>
</comment>
<dbReference type="GO" id="GO:0006629">
    <property type="term" value="P:lipid metabolic process"/>
    <property type="evidence" value="ECO:0007669"/>
    <property type="project" value="UniProtKB-KW"/>
</dbReference>
<sequence length="427" mass="49591">MCKLEPTAAYDTSKLAKDEQWIEKFDLAAFTADVKRLGDELEKNQGEEDVRHLRKMVLWSNMCGIIGFLTMGFGVNPVAIIGLSTFTFTRWTMIAHHTCHGGYDKCHPNKNKWNRFKFAIGSFWRRFNDWFDWMMPEAWNVEHNNRHHYNLSEIEDPDLVENNLVDLREAPVPVIVKYLFVLINVVTWKWFYYAPNTYKELKLARLRRQNQPIPEGVNPADAVTIRTVLTSGSPFYSTWELFSVVLGPYLLIHFFLTPLPLTFIGDYFGIDNMYWSAVKNLAFAELLTNAHGFVAVVTNHAGDDMYRFREGCRPFSGSFYLRQVLASVDFAMGTDLVDFLHGFLNYQIEHHLWPSLSMRSYQKAAPLVREICAKHGVPYVKENVFWRVKKTVDIMVGTSSMKWFPESYEKKYLEIDAIAEAKKRAAK</sequence>
<keyword evidence="5 12" id="KW-0812">Transmembrane</keyword>
<dbReference type="InterPro" id="IPR012171">
    <property type="entry name" value="Fatty_acid_desaturase"/>
</dbReference>
<dbReference type="InterPro" id="IPR005804">
    <property type="entry name" value="FA_desaturase_dom"/>
</dbReference>
<dbReference type="PANTHER" id="PTHR19353">
    <property type="entry name" value="FATTY ACID DESATURASE 2"/>
    <property type="match status" value="1"/>
</dbReference>
<dbReference type="GO" id="GO:0046872">
    <property type="term" value="F:metal ion binding"/>
    <property type="evidence" value="ECO:0007669"/>
    <property type="project" value="UniProtKB-KW"/>
</dbReference>
<comment type="pathway">
    <text evidence="2">Lipid metabolism.</text>
</comment>
<dbReference type="GO" id="GO:0016020">
    <property type="term" value="C:membrane"/>
    <property type="evidence" value="ECO:0007669"/>
    <property type="project" value="UniProtKB-SubCell"/>
</dbReference>
<feature type="transmembrane region" description="Helical" evidence="12">
    <location>
        <begin position="174"/>
        <end position="193"/>
    </location>
</feature>
<comment type="similarity">
    <text evidence="3">Belongs to the fatty acid desaturase type 1 family.</text>
</comment>
<evidence type="ECO:0000256" key="5">
    <source>
        <dbReference type="ARBA" id="ARBA00022692"/>
    </source>
</evidence>
<organism evidence="14">
    <name type="scientific">Ditylum brightwellii</name>
    <dbReference type="NCBI Taxonomy" id="49249"/>
    <lineage>
        <taxon>Eukaryota</taxon>
        <taxon>Sar</taxon>
        <taxon>Stramenopiles</taxon>
        <taxon>Ochrophyta</taxon>
        <taxon>Bacillariophyta</taxon>
        <taxon>Mediophyceae</taxon>
        <taxon>Lithodesmiophycidae</taxon>
        <taxon>Lithodesmiales</taxon>
        <taxon>Lithodesmiaceae</taxon>
        <taxon>Ditylum</taxon>
    </lineage>
</organism>
<evidence type="ECO:0000256" key="3">
    <source>
        <dbReference type="ARBA" id="ARBA00009295"/>
    </source>
</evidence>
<evidence type="ECO:0000256" key="8">
    <source>
        <dbReference type="ARBA" id="ARBA00023002"/>
    </source>
</evidence>
<protein>
    <recommendedName>
        <fullName evidence="13">Fatty acid desaturase domain-containing protein</fullName>
    </recommendedName>
</protein>
<evidence type="ECO:0000256" key="9">
    <source>
        <dbReference type="ARBA" id="ARBA00023004"/>
    </source>
</evidence>
<evidence type="ECO:0000256" key="10">
    <source>
        <dbReference type="ARBA" id="ARBA00023098"/>
    </source>
</evidence>
<evidence type="ECO:0000256" key="2">
    <source>
        <dbReference type="ARBA" id="ARBA00005189"/>
    </source>
</evidence>
<keyword evidence="8" id="KW-0560">Oxidoreductase</keyword>
<dbReference type="PANTHER" id="PTHR19353:SF30">
    <property type="entry name" value="DELTA 8-(E)-SPHINGOLIPID DESATURASE"/>
    <property type="match status" value="1"/>
</dbReference>
<evidence type="ECO:0000256" key="12">
    <source>
        <dbReference type="SAM" id="Phobius"/>
    </source>
</evidence>
<accession>A0A7S1ZEZ7</accession>
<reference evidence="14" key="1">
    <citation type="submission" date="2021-01" db="EMBL/GenBank/DDBJ databases">
        <authorList>
            <person name="Corre E."/>
            <person name="Pelletier E."/>
            <person name="Niang G."/>
            <person name="Scheremetjew M."/>
            <person name="Finn R."/>
            <person name="Kale V."/>
            <person name="Holt S."/>
            <person name="Cochrane G."/>
            <person name="Meng A."/>
            <person name="Brown T."/>
            <person name="Cohen L."/>
        </authorList>
    </citation>
    <scope>NUCLEOTIDE SEQUENCE</scope>
    <source>
        <strain evidence="14">Pop2</strain>
    </source>
</reference>
<dbReference type="GO" id="GO:0016717">
    <property type="term" value="F:oxidoreductase activity, acting on paired donors, with oxidation of a pair of donors resulting in the reduction of molecular oxygen to two molecules of water"/>
    <property type="evidence" value="ECO:0007669"/>
    <property type="project" value="TreeGrafter"/>
</dbReference>
<keyword evidence="10" id="KW-0443">Lipid metabolism</keyword>
<dbReference type="AlphaFoldDB" id="A0A7S1ZEZ7"/>
<evidence type="ECO:0000259" key="13">
    <source>
        <dbReference type="Pfam" id="PF00487"/>
    </source>
</evidence>
<name>A0A7S1ZEZ7_9STRA</name>
<keyword evidence="11 12" id="KW-0472">Membrane</keyword>
<dbReference type="Pfam" id="PF00487">
    <property type="entry name" value="FA_desaturase"/>
    <property type="match status" value="1"/>
</dbReference>
<evidence type="ECO:0000256" key="11">
    <source>
        <dbReference type="ARBA" id="ARBA00023136"/>
    </source>
</evidence>
<feature type="transmembrane region" description="Helical" evidence="12">
    <location>
        <begin position="58"/>
        <end position="83"/>
    </location>
</feature>
<evidence type="ECO:0000256" key="4">
    <source>
        <dbReference type="ARBA" id="ARBA00022617"/>
    </source>
</evidence>